<feature type="compositionally biased region" description="Basic and acidic residues" evidence="5">
    <location>
        <begin position="166"/>
        <end position="175"/>
    </location>
</feature>
<feature type="region of interest" description="Disordered" evidence="5">
    <location>
        <begin position="135"/>
        <end position="178"/>
    </location>
</feature>
<feature type="signal peptide" evidence="6">
    <location>
        <begin position="1"/>
        <end position="24"/>
    </location>
</feature>
<feature type="compositionally biased region" description="Basic and acidic residues" evidence="5">
    <location>
        <begin position="144"/>
        <end position="154"/>
    </location>
</feature>
<feature type="region of interest" description="Disordered" evidence="5">
    <location>
        <begin position="57"/>
        <end position="120"/>
    </location>
</feature>
<feature type="chain" id="PRO_5038602134" description="TATA element modulatory factor 1 TATA binding domain-containing protein" evidence="6">
    <location>
        <begin position="25"/>
        <end position="1435"/>
    </location>
</feature>
<feature type="compositionally biased region" description="Basic and acidic residues" evidence="5">
    <location>
        <begin position="566"/>
        <end position="575"/>
    </location>
</feature>
<evidence type="ECO:0000259" key="7">
    <source>
        <dbReference type="Pfam" id="PF12325"/>
    </source>
</evidence>
<dbReference type="OrthoDB" id="74178at2759"/>
<feature type="region of interest" description="Disordered" evidence="5">
    <location>
        <begin position="559"/>
        <end position="581"/>
    </location>
</feature>
<feature type="region of interest" description="Disordered" evidence="5">
    <location>
        <begin position="1258"/>
        <end position="1277"/>
    </location>
</feature>
<protein>
    <recommendedName>
        <fullName evidence="7">TATA element modulatory factor 1 TATA binding domain-containing protein</fullName>
    </recommendedName>
</protein>
<evidence type="ECO:0000256" key="3">
    <source>
        <dbReference type="ARBA" id="ARBA00023054"/>
    </source>
</evidence>
<dbReference type="GO" id="GO:0005794">
    <property type="term" value="C:Golgi apparatus"/>
    <property type="evidence" value="ECO:0007669"/>
    <property type="project" value="UniProtKB-SubCell"/>
</dbReference>
<feature type="coiled-coil region" evidence="4">
    <location>
        <begin position="1044"/>
        <end position="1089"/>
    </location>
</feature>
<evidence type="ECO:0000256" key="2">
    <source>
        <dbReference type="ARBA" id="ARBA00023034"/>
    </source>
</evidence>
<reference evidence="8" key="1">
    <citation type="journal article" date="2019" name="bioRxiv">
        <title>The Genome of the Zebra Mussel, Dreissena polymorpha: A Resource for Invasive Species Research.</title>
        <authorList>
            <person name="McCartney M.A."/>
            <person name="Auch B."/>
            <person name="Kono T."/>
            <person name="Mallez S."/>
            <person name="Zhang Y."/>
            <person name="Obille A."/>
            <person name="Becker A."/>
            <person name="Abrahante J.E."/>
            <person name="Garbe J."/>
            <person name="Badalamenti J.P."/>
            <person name="Herman A."/>
            <person name="Mangelson H."/>
            <person name="Liachko I."/>
            <person name="Sullivan S."/>
            <person name="Sone E.D."/>
            <person name="Koren S."/>
            <person name="Silverstein K.A.T."/>
            <person name="Beckman K.B."/>
            <person name="Gohl D.M."/>
        </authorList>
    </citation>
    <scope>NUCLEOTIDE SEQUENCE</scope>
    <source>
        <strain evidence="8">Duluth1</strain>
        <tissue evidence="8">Whole animal</tissue>
    </source>
</reference>
<evidence type="ECO:0000256" key="5">
    <source>
        <dbReference type="SAM" id="MobiDB-lite"/>
    </source>
</evidence>
<name>A0A9D4CZ48_DREPO</name>
<evidence type="ECO:0000256" key="6">
    <source>
        <dbReference type="SAM" id="SignalP"/>
    </source>
</evidence>
<feature type="compositionally biased region" description="Basic and acidic residues" evidence="5">
    <location>
        <begin position="593"/>
        <end position="610"/>
    </location>
</feature>
<dbReference type="GO" id="GO:0005783">
    <property type="term" value="C:endoplasmic reticulum"/>
    <property type="evidence" value="ECO:0007669"/>
    <property type="project" value="TreeGrafter"/>
</dbReference>
<dbReference type="InterPro" id="IPR022091">
    <property type="entry name" value="TMF_TATA-bd"/>
</dbReference>
<dbReference type="EMBL" id="JAIWYP010000011">
    <property type="protein sequence ID" value="KAH3734871.1"/>
    <property type="molecule type" value="Genomic_DNA"/>
</dbReference>
<evidence type="ECO:0000256" key="1">
    <source>
        <dbReference type="ARBA" id="ARBA00004555"/>
    </source>
</evidence>
<keyword evidence="9" id="KW-1185">Reference proteome</keyword>
<keyword evidence="3 4" id="KW-0175">Coiled coil</keyword>
<feature type="coiled-coil region" evidence="4">
    <location>
        <begin position="1330"/>
        <end position="1378"/>
    </location>
</feature>
<feature type="compositionally biased region" description="Basic and acidic residues" evidence="5">
    <location>
        <begin position="66"/>
        <end position="76"/>
    </location>
</feature>
<feature type="compositionally biased region" description="Polar residues" evidence="5">
    <location>
        <begin position="638"/>
        <end position="647"/>
    </location>
</feature>
<feature type="compositionally biased region" description="Low complexity" evidence="5">
    <location>
        <begin position="741"/>
        <end position="756"/>
    </location>
</feature>
<comment type="subcellular location">
    <subcellularLocation>
        <location evidence="1">Golgi apparatus</location>
    </subcellularLocation>
</comment>
<sequence>MSGNKTSTKWMLFILLDTVVWVNTEREQAMSWWNASNFTDLASKALKNAQKKIDKALDIDGSPESEDGKKKSEKTGGDFWSSWGTEGQSEEGKSAWSLPWGLGAEGGANTKEESLVKEKSAEEIKSEVLKAAKEKAKAKSKLFPKKDRDKKASEADDDSASVSGSEKGENAEGVEHSLGSDLAEIKCAEKEINIGTISKNVLERTDKESLISGDSKCVSVLLEGSAEKTVDVELSGITSIDASGFQEINEEEAEISSVFMEENIQPFRKESETLLPAGDITEASTQQLTKSQSTLYEKTLENFYKDTEDNETILNEPVPDAKKKENSGFKEFNETEALLNESLVSNVPTEVSDETVLENDKDTLGADISTSVEFVNKTDVSEESSASEPELLDADKALSSEVCADVETEILISDQTYHNTRIVRDDQVTESDLFDITNESYHENVEDVSVYSEGDKTNVKQDLFVKSESCPQFQTTESDPNVAKLDSSVETCTSEETLIDLSANLGYGDEKSSAMTSSISEDKPETVDKMECVELTKASTHLDKSIDDDNVEDMADVSVRSDNSTDSEKGSEKAELSPAHSFVKCMIDDGLDDGKLDDNSDSHSTEKSEGSRSIYSNHESGDEIDTTTSSDIEIISMPTPNGENRQVSPLDPIPFRIALQKTSWRGSPTHRRTDSSDSSNASKDSNELSPSRDCLEYPEYHQKTHVECTEGARLRSDLPALDEEDDNPYSSQRLLKDGENTSTSHDTDTATSQSHDLAQESCDPSSHLTFDPLPDLEKKLAEMAEVLQAREEKVLHLSKENMDLIESNSILACQLKQAEEAREAEMTDVNELTAEFTARLTDAEKRVTATIREKEAIKKQLQEAQAELARRAGDVSLKDTLAEKNEQIAGLLQEGEKLSKAQLQSNTIIKKLRQKEKDNESSITSQKTKLDTQEEELKHLRKVLDSKEEMEKKQTEAITQLTSAVNKQEQEMVRLKSEHEDATEKARGLQAALDNSYKEMAELHRTTVAQDSAAQEAALSAEMHVREELKIALEKQQQQHKWEIETLNLQIEDHRLSLARMEKEYNRREDLLKQEIGDLQQQLQQDEARTQELTQGVSLATRPLLRQIENLQSTYNAQSATWERVEKNLSERLADLQTQVAVASEKERSANEQLLEVGSRVTTLETQNSRLRQERSQLTAQLEMLKTKVELAEDNKEQEAAQVEMLKQQMSQELQEAKKHKVLLETQLDMEKAKVEQERKKIAMLQEQLKDLEREVQMSRSRVTPVRGTPSPVSVSRQDSMVSSIHGGLHEHFTAITQEELDRSYVLSSPNGNKQSLYETLRQNGAANLLENLQSQLKLREGEIQHLQSEIRGLERTRESMARELVDLSNKNDEFEEKLRDFPLLEQQYKELDERYNALLQMYGEKVEEADELKMDLQDVKDMYKAQINHLLSTT</sequence>
<dbReference type="Proteomes" id="UP000828390">
    <property type="component" value="Unassembled WGS sequence"/>
</dbReference>
<keyword evidence="2" id="KW-0333">Golgi apparatus</keyword>
<keyword evidence="6" id="KW-0732">Signal</keyword>
<dbReference type="PANTHER" id="PTHR46515">
    <property type="entry name" value="TATA ELEMENT MODULATORY FACTOR TMF1"/>
    <property type="match status" value="1"/>
</dbReference>
<accession>A0A9D4CZ48</accession>
<feature type="compositionally biased region" description="Basic and acidic residues" evidence="5">
    <location>
        <begin position="110"/>
        <end position="120"/>
    </location>
</feature>
<feature type="region of interest" description="Disordered" evidence="5">
    <location>
        <begin position="507"/>
        <end position="527"/>
    </location>
</feature>
<feature type="region of interest" description="Disordered" evidence="5">
    <location>
        <begin position="593"/>
        <end position="694"/>
    </location>
</feature>
<dbReference type="InterPro" id="IPR022092">
    <property type="entry name" value="TMF_DNA-bd"/>
</dbReference>
<organism evidence="8 9">
    <name type="scientific">Dreissena polymorpha</name>
    <name type="common">Zebra mussel</name>
    <name type="synonym">Mytilus polymorpha</name>
    <dbReference type="NCBI Taxonomy" id="45954"/>
    <lineage>
        <taxon>Eukaryota</taxon>
        <taxon>Metazoa</taxon>
        <taxon>Spiralia</taxon>
        <taxon>Lophotrochozoa</taxon>
        <taxon>Mollusca</taxon>
        <taxon>Bivalvia</taxon>
        <taxon>Autobranchia</taxon>
        <taxon>Heteroconchia</taxon>
        <taxon>Euheterodonta</taxon>
        <taxon>Imparidentia</taxon>
        <taxon>Neoheterodontei</taxon>
        <taxon>Myida</taxon>
        <taxon>Dreissenoidea</taxon>
        <taxon>Dreissenidae</taxon>
        <taxon>Dreissena</taxon>
    </lineage>
</organism>
<evidence type="ECO:0000313" key="9">
    <source>
        <dbReference type="Proteomes" id="UP000828390"/>
    </source>
</evidence>
<feature type="compositionally biased region" description="Low complexity" evidence="5">
    <location>
        <begin position="626"/>
        <end position="636"/>
    </location>
</feature>
<evidence type="ECO:0000313" key="8">
    <source>
        <dbReference type="EMBL" id="KAH3734871.1"/>
    </source>
</evidence>
<feature type="coiled-coil region" evidence="4">
    <location>
        <begin position="773"/>
        <end position="992"/>
    </location>
</feature>
<evidence type="ECO:0000256" key="4">
    <source>
        <dbReference type="SAM" id="Coils"/>
    </source>
</evidence>
<dbReference type="InterPro" id="IPR052602">
    <property type="entry name" value="Growth_transcription_reg"/>
</dbReference>
<dbReference type="Pfam" id="PF12325">
    <property type="entry name" value="TMF_TATA_bd"/>
    <property type="match status" value="1"/>
</dbReference>
<feature type="region of interest" description="Disordered" evidence="5">
    <location>
        <begin position="718"/>
        <end position="770"/>
    </location>
</feature>
<comment type="caution">
    <text evidence="8">The sequence shown here is derived from an EMBL/GenBank/DDBJ whole genome shotgun (WGS) entry which is preliminary data.</text>
</comment>
<gene>
    <name evidence="8" type="ORF">DPMN_041321</name>
</gene>
<proteinExistence type="predicted"/>
<feature type="domain" description="TATA element modulatory factor 1 TATA binding" evidence="7">
    <location>
        <begin position="1321"/>
        <end position="1431"/>
    </location>
</feature>
<reference evidence="8" key="2">
    <citation type="submission" date="2020-11" db="EMBL/GenBank/DDBJ databases">
        <authorList>
            <person name="McCartney M.A."/>
            <person name="Auch B."/>
            <person name="Kono T."/>
            <person name="Mallez S."/>
            <person name="Becker A."/>
            <person name="Gohl D.M."/>
            <person name="Silverstein K.A.T."/>
            <person name="Koren S."/>
            <person name="Bechman K.B."/>
            <person name="Herman A."/>
            <person name="Abrahante J.E."/>
            <person name="Garbe J."/>
        </authorList>
    </citation>
    <scope>NUCLEOTIDE SEQUENCE</scope>
    <source>
        <strain evidence="8">Duluth1</strain>
        <tissue evidence="8">Whole animal</tissue>
    </source>
</reference>
<dbReference type="Pfam" id="PF12329">
    <property type="entry name" value="TMF_DNA_bd"/>
    <property type="match status" value="1"/>
</dbReference>
<dbReference type="PANTHER" id="PTHR46515:SF1">
    <property type="entry name" value="TATA ELEMENT MODULATORY FACTOR"/>
    <property type="match status" value="1"/>
</dbReference>